<dbReference type="PANTHER" id="PTHR35323">
    <property type="entry name" value="SAP DOMAIN-CONTAINING PROTEIN"/>
    <property type="match status" value="1"/>
</dbReference>
<protein>
    <recommendedName>
        <fullName evidence="6">SAP domain-containing protein</fullName>
    </recommendedName>
</protein>
<dbReference type="InterPro" id="IPR003034">
    <property type="entry name" value="SAP_dom"/>
</dbReference>
<feature type="compositionally biased region" description="Acidic residues" evidence="1">
    <location>
        <begin position="52"/>
        <end position="70"/>
    </location>
</feature>
<sequence length="463" mass="52982">MVTAAAAADDSRTPDERGRQEDESEEEDEVESGDEDEGDGDGSEVTRLSDLCDPDAGSDEDPTFDPDADGDLEVEIVLRSRMSWMSISASACKGRKGSAVLAMGKEEIDLLAMVDKLIHDGELEKLKVYQCKSYLRMHKLRLTGKKEVLLNRIRDHIEVKNAGEEKYPVSSFVLNCKGDACKGDVVMFEQNIYRRKKGAPREVKHLCGQRTNAGRIIKESYGTAKQQHTFTIEILWSKGYKPWSPLHPLLIKGRNLYKEKTMRQPWTDEEERNTVLKEKHARGFVARKSRASRIQEKEIEKKMRFNRCVLNSNTAGGIKENKTKEQLDMNQKPYKKVIPQVLVEPMTTVHQRYTSEVFGVSRGGKQEAKDTWWWNDKVQRAIKEKKECFKRLHLDKSATNIEGYKIAKRAAKRAVSVAKGQAYDNLYQRLGTKEGEKDIYRMARIRERKTRDITTKSNVSRMG</sequence>
<keyword evidence="5" id="KW-1185">Reference proteome</keyword>
<proteinExistence type="predicted"/>
<dbReference type="SUPFAM" id="SSF68906">
    <property type="entry name" value="SAP domain"/>
    <property type="match status" value="1"/>
</dbReference>
<gene>
    <name evidence="4" type="primary">gb07868</name>
    <name evidence="4" type="ORF">PR202_gb07868</name>
</gene>
<accession>A0AAV5EE08</accession>
<feature type="region of interest" description="Disordered" evidence="1">
    <location>
        <begin position="1"/>
        <end position="70"/>
    </location>
</feature>
<evidence type="ECO:0000313" key="4">
    <source>
        <dbReference type="EMBL" id="GJN20485.1"/>
    </source>
</evidence>
<dbReference type="Proteomes" id="UP001054889">
    <property type="component" value="Unassembled WGS sequence"/>
</dbReference>
<comment type="caution">
    <text evidence="4">The sequence shown here is derived from an EMBL/GenBank/DDBJ whole genome shotgun (WGS) entry which is preliminary data.</text>
</comment>
<dbReference type="Pfam" id="PF24766">
    <property type="entry name" value="DUF7699"/>
    <property type="match status" value="1"/>
</dbReference>
<evidence type="ECO:0000259" key="2">
    <source>
        <dbReference type="Pfam" id="PF02037"/>
    </source>
</evidence>
<dbReference type="InterPro" id="IPR056116">
    <property type="entry name" value="DUF7699"/>
</dbReference>
<feature type="domain" description="DUF7699" evidence="3">
    <location>
        <begin position="181"/>
        <end position="266"/>
    </location>
</feature>
<evidence type="ECO:0000256" key="1">
    <source>
        <dbReference type="SAM" id="MobiDB-lite"/>
    </source>
</evidence>
<dbReference type="Pfam" id="PF02037">
    <property type="entry name" value="SAP"/>
    <property type="match status" value="1"/>
</dbReference>
<evidence type="ECO:0000313" key="5">
    <source>
        <dbReference type="Proteomes" id="UP001054889"/>
    </source>
</evidence>
<evidence type="ECO:0000259" key="3">
    <source>
        <dbReference type="Pfam" id="PF24766"/>
    </source>
</evidence>
<reference evidence="4" key="2">
    <citation type="submission" date="2021-12" db="EMBL/GenBank/DDBJ databases">
        <title>Resequencing data analysis of finger millet.</title>
        <authorList>
            <person name="Hatakeyama M."/>
            <person name="Aluri S."/>
            <person name="Balachadran M.T."/>
            <person name="Sivarajan S.R."/>
            <person name="Poveda L."/>
            <person name="Shimizu-Inatsugi R."/>
            <person name="Schlapbach R."/>
            <person name="Sreeman S.M."/>
            <person name="Shimizu K.K."/>
        </authorList>
    </citation>
    <scope>NUCLEOTIDE SEQUENCE</scope>
</reference>
<evidence type="ECO:0008006" key="6">
    <source>
        <dbReference type="Google" id="ProtNLM"/>
    </source>
</evidence>
<feature type="domain" description="SAP" evidence="2">
    <location>
        <begin position="123"/>
        <end position="158"/>
    </location>
</feature>
<dbReference type="PANTHER" id="PTHR35323:SF5">
    <property type="entry name" value="ZINC FINGER CCCH DOMAIN-CONTAINING PROTEIN 62"/>
    <property type="match status" value="1"/>
</dbReference>
<feature type="compositionally biased region" description="Acidic residues" evidence="1">
    <location>
        <begin position="22"/>
        <end position="42"/>
    </location>
</feature>
<dbReference type="EMBL" id="BQKI01000075">
    <property type="protein sequence ID" value="GJN20485.1"/>
    <property type="molecule type" value="Genomic_DNA"/>
</dbReference>
<organism evidence="4 5">
    <name type="scientific">Eleusine coracana subsp. coracana</name>
    <dbReference type="NCBI Taxonomy" id="191504"/>
    <lineage>
        <taxon>Eukaryota</taxon>
        <taxon>Viridiplantae</taxon>
        <taxon>Streptophyta</taxon>
        <taxon>Embryophyta</taxon>
        <taxon>Tracheophyta</taxon>
        <taxon>Spermatophyta</taxon>
        <taxon>Magnoliopsida</taxon>
        <taxon>Liliopsida</taxon>
        <taxon>Poales</taxon>
        <taxon>Poaceae</taxon>
        <taxon>PACMAD clade</taxon>
        <taxon>Chloridoideae</taxon>
        <taxon>Cynodonteae</taxon>
        <taxon>Eleusininae</taxon>
        <taxon>Eleusine</taxon>
    </lineage>
</organism>
<name>A0AAV5EE08_ELECO</name>
<dbReference type="InterPro" id="IPR036361">
    <property type="entry name" value="SAP_dom_sf"/>
</dbReference>
<reference evidence="4" key="1">
    <citation type="journal article" date="2018" name="DNA Res.">
        <title>Multiple hybrid de novo genome assembly of finger millet, an orphan allotetraploid crop.</title>
        <authorList>
            <person name="Hatakeyama M."/>
            <person name="Aluri S."/>
            <person name="Balachadran M.T."/>
            <person name="Sivarajan S.R."/>
            <person name="Patrignani A."/>
            <person name="Gruter S."/>
            <person name="Poveda L."/>
            <person name="Shimizu-Inatsugi R."/>
            <person name="Baeten J."/>
            <person name="Francoijs K.J."/>
            <person name="Nataraja K.N."/>
            <person name="Reddy Y.A.N."/>
            <person name="Phadnis S."/>
            <person name="Ravikumar R.L."/>
            <person name="Schlapbach R."/>
            <person name="Sreeman S.M."/>
            <person name="Shimizu K.K."/>
        </authorList>
    </citation>
    <scope>NUCLEOTIDE SEQUENCE</scope>
</reference>
<feature type="compositionally biased region" description="Basic and acidic residues" evidence="1">
    <location>
        <begin position="9"/>
        <end position="21"/>
    </location>
</feature>
<dbReference type="AlphaFoldDB" id="A0AAV5EE08"/>